<dbReference type="AlphaFoldDB" id="A0A9W8VDU2"/>
<dbReference type="EMBL" id="JAOQAZ010000011">
    <property type="protein sequence ID" value="KAJ4263043.1"/>
    <property type="molecule type" value="Genomic_DNA"/>
</dbReference>
<keyword evidence="2" id="KW-1185">Reference proteome</keyword>
<organism evidence="1 2">
    <name type="scientific">Fusarium torreyae</name>
    <dbReference type="NCBI Taxonomy" id="1237075"/>
    <lineage>
        <taxon>Eukaryota</taxon>
        <taxon>Fungi</taxon>
        <taxon>Dikarya</taxon>
        <taxon>Ascomycota</taxon>
        <taxon>Pezizomycotina</taxon>
        <taxon>Sordariomycetes</taxon>
        <taxon>Hypocreomycetidae</taxon>
        <taxon>Hypocreales</taxon>
        <taxon>Nectriaceae</taxon>
        <taxon>Fusarium</taxon>
    </lineage>
</organism>
<comment type="caution">
    <text evidence="1">The sequence shown here is derived from an EMBL/GenBank/DDBJ whole genome shotgun (WGS) entry which is preliminary data.</text>
</comment>
<proteinExistence type="predicted"/>
<reference evidence="1" key="1">
    <citation type="submission" date="2022-09" db="EMBL/GenBank/DDBJ databases">
        <title>Fusarium specimens isolated from Avocado Roots.</title>
        <authorList>
            <person name="Stajich J."/>
            <person name="Roper C."/>
            <person name="Heimlech-Rivalta G."/>
        </authorList>
    </citation>
    <scope>NUCLEOTIDE SEQUENCE</scope>
    <source>
        <strain evidence="1">CF00136</strain>
    </source>
</reference>
<accession>A0A9W8VDU2</accession>
<protein>
    <submittedName>
        <fullName evidence="1">Uncharacterized protein</fullName>
    </submittedName>
</protein>
<evidence type="ECO:0000313" key="1">
    <source>
        <dbReference type="EMBL" id="KAJ4263043.1"/>
    </source>
</evidence>
<name>A0A9W8VDU2_9HYPO</name>
<gene>
    <name evidence="1" type="ORF">NW762_006656</name>
</gene>
<evidence type="ECO:0000313" key="2">
    <source>
        <dbReference type="Proteomes" id="UP001152049"/>
    </source>
</evidence>
<dbReference type="OrthoDB" id="4923501at2759"/>
<sequence length="201" mass="23446">MATTITDVVKHIRKKSDRSRYIAKLINRMKAEKIEHGTMNLLEEALKNFICEGNMDLAMTTFNLHRFPFNSITPTGNNYDNWNTWNGILHTNALNLAKYYIETIGDWKRLHEFLELCDNINQLASTFAAVPDPEHYWTAMVRLWKTPASKHPFPHAHRRFCGFLRLRMHQAVLKNAPGGQPTKLDGDPIDMEYFARVQRQF</sequence>
<dbReference type="Proteomes" id="UP001152049">
    <property type="component" value="Unassembled WGS sequence"/>
</dbReference>